<comment type="caution">
    <text evidence="2">The sequence shown here is derived from an EMBL/GenBank/DDBJ whole genome shotgun (WGS) entry which is preliminary data.</text>
</comment>
<dbReference type="Proteomes" id="UP000299102">
    <property type="component" value="Unassembled WGS sequence"/>
</dbReference>
<gene>
    <name evidence="2" type="ORF">EVAR_89189_1</name>
</gene>
<protein>
    <submittedName>
        <fullName evidence="2">Uncharacterized protein</fullName>
    </submittedName>
</protein>
<evidence type="ECO:0000256" key="1">
    <source>
        <dbReference type="SAM" id="MobiDB-lite"/>
    </source>
</evidence>
<accession>A0A4C1YFV2</accession>
<reference evidence="2 3" key="1">
    <citation type="journal article" date="2019" name="Commun. Biol.">
        <title>The bagworm genome reveals a unique fibroin gene that provides high tensile strength.</title>
        <authorList>
            <person name="Kono N."/>
            <person name="Nakamura H."/>
            <person name="Ohtoshi R."/>
            <person name="Tomita M."/>
            <person name="Numata K."/>
            <person name="Arakawa K."/>
        </authorList>
    </citation>
    <scope>NUCLEOTIDE SEQUENCE [LARGE SCALE GENOMIC DNA]</scope>
</reference>
<dbReference type="AlphaFoldDB" id="A0A4C1YFV2"/>
<evidence type="ECO:0000313" key="3">
    <source>
        <dbReference type="Proteomes" id="UP000299102"/>
    </source>
</evidence>
<keyword evidence="3" id="KW-1185">Reference proteome</keyword>
<evidence type="ECO:0000313" key="2">
    <source>
        <dbReference type="EMBL" id="GBP73529.1"/>
    </source>
</evidence>
<organism evidence="2 3">
    <name type="scientific">Eumeta variegata</name>
    <name type="common">Bagworm moth</name>
    <name type="synonym">Eumeta japonica</name>
    <dbReference type="NCBI Taxonomy" id="151549"/>
    <lineage>
        <taxon>Eukaryota</taxon>
        <taxon>Metazoa</taxon>
        <taxon>Ecdysozoa</taxon>
        <taxon>Arthropoda</taxon>
        <taxon>Hexapoda</taxon>
        <taxon>Insecta</taxon>
        <taxon>Pterygota</taxon>
        <taxon>Neoptera</taxon>
        <taxon>Endopterygota</taxon>
        <taxon>Lepidoptera</taxon>
        <taxon>Glossata</taxon>
        <taxon>Ditrysia</taxon>
        <taxon>Tineoidea</taxon>
        <taxon>Psychidae</taxon>
        <taxon>Oiketicinae</taxon>
        <taxon>Eumeta</taxon>
    </lineage>
</organism>
<feature type="compositionally biased region" description="Basic and acidic residues" evidence="1">
    <location>
        <begin position="63"/>
        <end position="83"/>
    </location>
</feature>
<dbReference type="EMBL" id="BGZK01001177">
    <property type="protein sequence ID" value="GBP73529.1"/>
    <property type="molecule type" value="Genomic_DNA"/>
</dbReference>
<name>A0A4C1YFV2_EUMVA</name>
<proteinExistence type="predicted"/>
<feature type="region of interest" description="Disordered" evidence="1">
    <location>
        <begin position="55"/>
        <end position="83"/>
    </location>
</feature>
<sequence length="83" mass="9536">MCKVTKRRVAKLFAVIEPSASNFPLGKFPFSLPRYGGIARDKPGEEFRNSFMEMQCSSIGPEPRAEPERDREWGRNRDTDLET</sequence>